<protein>
    <submittedName>
        <fullName evidence="1">Uncharacterized protein</fullName>
    </submittedName>
</protein>
<dbReference type="NCBIfam" id="NF045994">
    <property type="entry name" value="MAG4530_fam"/>
    <property type="match status" value="1"/>
</dbReference>
<accession>A0ABZ2RQ60</accession>
<keyword evidence="2" id="KW-1185">Reference proteome</keyword>
<gene>
    <name evidence="1" type="ORF">WG617_00865</name>
</gene>
<evidence type="ECO:0000313" key="2">
    <source>
        <dbReference type="Proteomes" id="UP001477443"/>
    </source>
</evidence>
<reference evidence="1" key="1">
    <citation type="submission" date="2024-03" db="EMBL/GenBank/DDBJ databases">
        <title>Complete genome sequence of Mycoplasma felifaucium Z921 isolated from the trachea of a cheetah.</title>
        <authorList>
            <person name="Spergser J."/>
        </authorList>
    </citation>
    <scope>NUCLEOTIDE SEQUENCE [LARGE SCALE GENOMIC DNA]</scope>
    <source>
        <strain evidence="1">Z921</strain>
    </source>
</reference>
<evidence type="ECO:0000313" key="1">
    <source>
        <dbReference type="EMBL" id="WXL29190.1"/>
    </source>
</evidence>
<dbReference type="Proteomes" id="UP001477443">
    <property type="component" value="Chromosome"/>
</dbReference>
<organism evidence="1 2">
    <name type="scientific">Mycoplasmopsis felifaucium</name>
    <dbReference type="NCBI Taxonomy" id="35768"/>
    <lineage>
        <taxon>Bacteria</taxon>
        <taxon>Bacillati</taxon>
        <taxon>Mycoplasmatota</taxon>
        <taxon>Mycoplasmoidales</taxon>
        <taxon>Metamycoplasmataceae</taxon>
        <taxon>Mycoplasmopsis</taxon>
    </lineage>
</organism>
<name>A0ABZ2RQ60_9BACT</name>
<sequence>MFEENYRNFYDLDFISVVSQNIDISKFNKPNITEFKGNNMLAKFQINNIPVDLLNVKLIPKNLVKQLNSKISVPKFHWMLAMKFIQIFKLAQLYGKNKDNYEFKTKLNNSILDLTYLLSKKDYSFRKFYESLETLTISNAFVTLLTNEIQIYKFYSLEQQQNFNNLLHEFIANGENNEEVFIFLNLTNSKLLKNSKYEIINNCINKVLNNFNKSIERLTKNEIISQVYLNNFFIDINDKEMCKYISDLNKKNTIKGIKNLSLCFSELENKIDIRQLFLLELNKELNYAKR</sequence>
<dbReference type="EMBL" id="CP148067">
    <property type="protein sequence ID" value="WXL29190.1"/>
    <property type="molecule type" value="Genomic_DNA"/>
</dbReference>
<proteinExistence type="predicted"/>